<keyword evidence="2" id="KW-1185">Reference proteome</keyword>
<evidence type="ECO:0000313" key="2">
    <source>
        <dbReference type="Proteomes" id="UP000229707"/>
    </source>
</evidence>
<proteinExistence type="predicted"/>
<dbReference type="Proteomes" id="UP000229707">
    <property type="component" value="Unassembled WGS sequence"/>
</dbReference>
<sequence length="269" mass="30692">MRDYIIVVNVAMMPEVTSCQIWLAAIKLMKQARWGRFQTPTKMYTDTGKLLWFKASTCLKLGNTITSLCFTVNNTQRSITNYNWYLLTAENTPTKRSAFIGLKGVTSTRCLQTFETSISPTCKNRLDIQLKNAVPGPNQTFYARILGKTHHPCDTESMTVNKGTLILGSESLTINYWSSCFLAAYLVSQIFKQNKSFHTNPWIGLTNTLFWSKKQEKPSINTSNSCTSIVLTCNQYPERQRRLSEIQRICENELLTGTQTRLPWSTKSH</sequence>
<dbReference type="EMBL" id="NXGL01000070">
    <property type="protein sequence ID" value="PIM94878.1"/>
    <property type="molecule type" value="Genomic_DNA"/>
</dbReference>
<comment type="caution">
    <text evidence="1">The sequence shown here is derived from an EMBL/GenBank/DDBJ whole genome shotgun (WGS) entry which is preliminary data.</text>
</comment>
<accession>A0ABX4MFG6</accession>
<reference evidence="1" key="1">
    <citation type="submission" date="2017-09" db="EMBL/GenBank/DDBJ databases">
        <authorList>
            <person name="Campbell M.A."/>
            <person name="Lukasik P."/>
            <person name="Simon C."/>
            <person name="McCutcheon J.P."/>
        </authorList>
    </citation>
    <scope>NUCLEOTIDE SEQUENCE [LARGE SCALE GENOMIC DNA]</scope>
    <source>
        <strain evidence="1">MAGCAS</strain>
    </source>
</reference>
<name>A0ABX4MFG6_9HYPH</name>
<protein>
    <submittedName>
        <fullName evidence="1">Uncharacterized protein</fullName>
    </submittedName>
</protein>
<gene>
    <name evidence="1" type="ORF">MAGCAS_231</name>
</gene>
<evidence type="ECO:0000313" key="1">
    <source>
        <dbReference type="EMBL" id="PIM94878.1"/>
    </source>
</evidence>
<organism evidence="1 2">
    <name type="scientific">Candidatus Hodgkinia cicadicola</name>
    <dbReference type="NCBI Taxonomy" id="573658"/>
    <lineage>
        <taxon>Bacteria</taxon>
        <taxon>Pseudomonadati</taxon>
        <taxon>Pseudomonadota</taxon>
        <taxon>Alphaproteobacteria</taxon>
        <taxon>Hyphomicrobiales</taxon>
        <taxon>Candidatus Hodgkinia</taxon>
    </lineage>
</organism>